<name>A0A1M4NHS6_9HELI</name>
<organism evidence="2">
    <name type="scientific">Helicobacter suis</name>
    <dbReference type="NCBI Taxonomy" id="104628"/>
    <lineage>
        <taxon>Bacteria</taxon>
        <taxon>Pseudomonadati</taxon>
        <taxon>Campylobacterota</taxon>
        <taxon>Epsilonproteobacteria</taxon>
        <taxon>Campylobacterales</taxon>
        <taxon>Helicobacteraceae</taxon>
        <taxon>Helicobacter</taxon>
    </lineage>
</organism>
<accession>A0A1M4NHS6</accession>
<feature type="signal peptide" evidence="1">
    <location>
        <begin position="1"/>
        <end position="16"/>
    </location>
</feature>
<keyword evidence="1" id="KW-0732">Signal</keyword>
<dbReference type="PRINTS" id="PR01776">
    <property type="entry name" value="HPOMPFAMILY"/>
</dbReference>
<protein>
    <submittedName>
        <fullName evidence="2">OMP1543</fullName>
    </submittedName>
</protein>
<proteinExistence type="predicted"/>
<dbReference type="InterPro" id="IPR002718">
    <property type="entry name" value="OMP_Helicobacter"/>
</dbReference>
<reference evidence="2" key="1">
    <citation type="submission" date="2016-10" db="EMBL/GenBank/DDBJ databases">
        <title>Proteomic and phylogenetic analysis of the outer membrane protein repertoire of gastric Helicobacter species.</title>
        <authorList>
            <person name="Joosten M."/>
        </authorList>
    </citation>
    <scope>NUCLEOTIDE SEQUENCE</scope>
    <source>
        <strain evidence="2">HS7</strain>
    </source>
</reference>
<gene>
    <name evidence="2" type="primary">omp1543</name>
</gene>
<evidence type="ECO:0000313" key="2">
    <source>
        <dbReference type="EMBL" id="SFZ72442.1"/>
    </source>
</evidence>
<sequence length="246" mass="27198">MRFRFLAIPMAFSTFASLTPLCAEKSGAYMEGGFQYSTMMRGQSSTVGYQPEGGFGAPGGYSINGLSSSSYGEMYGLDTQIGYKQFFGKSKRFGIRYYVTFAYQHGTFYSGRTDLDNFNYGGGADLLYNFFEGKNGVKTAGLFAGIALEGSSWLAAGQSGFISVMNETNKLPGEHASMNTSYFQLPINLGFRTNFTKHQGLELGLRIPLVTNYYYKAVVDRGNDAGTHSVIFKRNFSVYMNYVINF</sequence>
<evidence type="ECO:0000256" key="1">
    <source>
        <dbReference type="SAM" id="SignalP"/>
    </source>
</evidence>
<dbReference type="Pfam" id="PF01856">
    <property type="entry name" value="HP_OMP"/>
    <property type="match status" value="1"/>
</dbReference>
<dbReference type="AlphaFoldDB" id="A0A1M4NHS6"/>
<dbReference type="RefSeq" id="WP_233709654.1">
    <property type="nucleotide sequence ID" value="NZ_FZKH01000007.1"/>
</dbReference>
<dbReference type="EMBL" id="LT633618">
    <property type="protein sequence ID" value="SFZ72442.1"/>
    <property type="molecule type" value="Genomic_DNA"/>
</dbReference>
<feature type="chain" id="PRO_5012747767" evidence="1">
    <location>
        <begin position="17"/>
        <end position="246"/>
    </location>
</feature>